<evidence type="ECO:0000256" key="2">
    <source>
        <dbReference type="ARBA" id="ARBA00013194"/>
    </source>
</evidence>
<gene>
    <name evidence="8" type="ORF">I532_19542</name>
</gene>
<dbReference type="EMBL" id="APBN01000010">
    <property type="protein sequence ID" value="EMT51143.1"/>
    <property type="molecule type" value="Genomic_DNA"/>
</dbReference>
<dbReference type="AlphaFoldDB" id="M8DCJ7"/>
<evidence type="ECO:0000259" key="7">
    <source>
        <dbReference type="PROSITE" id="PS50198"/>
    </source>
</evidence>
<keyword evidence="9" id="KW-1185">Reference proteome</keyword>
<comment type="caution">
    <text evidence="8">The sequence shown here is derived from an EMBL/GenBank/DDBJ whole genome shotgun (WGS) entry which is preliminary data.</text>
</comment>
<comment type="catalytic activity">
    <reaction evidence="1">
        <text>[protein]-peptidylproline (omega=180) = [protein]-peptidylproline (omega=0)</text>
        <dbReference type="Rhea" id="RHEA:16237"/>
        <dbReference type="Rhea" id="RHEA-COMP:10747"/>
        <dbReference type="Rhea" id="RHEA-COMP:10748"/>
        <dbReference type="ChEBI" id="CHEBI:83833"/>
        <dbReference type="ChEBI" id="CHEBI:83834"/>
        <dbReference type="EC" id="5.2.1.8"/>
    </reaction>
</comment>
<dbReference type="InterPro" id="IPR027304">
    <property type="entry name" value="Trigger_fact/SurA_dom_sf"/>
</dbReference>
<evidence type="ECO:0000256" key="3">
    <source>
        <dbReference type="ARBA" id="ARBA00022729"/>
    </source>
</evidence>
<name>M8DCJ7_9BACL</name>
<dbReference type="PROSITE" id="PS50198">
    <property type="entry name" value="PPIC_PPIASE_2"/>
    <property type="match status" value="1"/>
</dbReference>
<dbReference type="Pfam" id="PF13145">
    <property type="entry name" value="Rotamase_2"/>
    <property type="match status" value="1"/>
</dbReference>
<dbReference type="PANTHER" id="PTHR47245">
    <property type="entry name" value="PEPTIDYLPROLYL ISOMERASE"/>
    <property type="match status" value="1"/>
</dbReference>
<dbReference type="InterPro" id="IPR046357">
    <property type="entry name" value="PPIase_dom_sf"/>
</dbReference>
<dbReference type="InterPro" id="IPR000297">
    <property type="entry name" value="PPIase_PpiC"/>
</dbReference>
<dbReference type="SUPFAM" id="SSF109998">
    <property type="entry name" value="Triger factor/SurA peptide-binding domain-like"/>
    <property type="match status" value="1"/>
</dbReference>
<keyword evidence="3" id="KW-0732">Signal</keyword>
<organism evidence="8 9">
    <name type="scientific">Brevibacillus borstelensis AK1</name>
    <dbReference type="NCBI Taxonomy" id="1300222"/>
    <lineage>
        <taxon>Bacteria</taxon>
        <taxon>Bacillati</taxon>
        <taxon>Bacillota</taxon>
        <taxon>Bacilli</taxon>
        <taxon>Bacillales</taxon>
        <taxon>Paenibacillaceae</taxon>
        <taxon>Brevibacillus</taxon>
    </lineage>
</organism>
<dbReference type="GO" id="GO:0003755">
    <property type="term" value="F:peptidyl-prolyl cis-trans isomerase activity"/>
    <property type="evidence" value="ECO:0007669"/>
    <property type="project" value="UniProtKB-KW"/>
</dbReference>
<evidence type="ECO:0000313" key="9">
    <source>
        <dbReference type="Proteomes" id="UP000012081"/>
    </source>
</evidence>
<dbReference type="InterPro" id="IPR050245">
    <property type="entry name" value="PrsA_foldase"/>
</dbReference>
<evidence type="ECO:0000256" key="4">
    <source>
        <dbReference type="ARBA" id="ARBA00023110"/>
    </source>
</evidence>
<dbReference type="Pfam" id="PF13624">
    <property type="entry name" value="SurA_N_3"/>
    <property type="match status" value="1"/>
</dbReference>
<evidence type="ECO:0000313" key="8">
    <source>
        <dbReference type="EMBL" id="EMT51143.1"/>
    </source>
</evidence>
<evidence type="ECO:0000256" key="6">
    <source>
        <dbReference type="PROSITE-ProRule" id="PRU00278"/>
    </source>
</evidence>
<dbReference type="Proteomes" id="UP000012081">
    <property type="component" value="Unassembled WGS sequence"/>
</dbReference>
<sequence length="299" mass="33720">MNNTKTLWGLIAALVLLLLAVSWSWYQSAAKLHTAAVVGDRTISEADWIEMLKEKHGQQVLADMINREAVFQEAKRLGITIDPKRISKEMDQIRESYGSQTDSEFRDALKQQGGTTPEAVEQEITYQMLLQELAIQDISISDEELRTYYATHADRYTHPMKVRLWQIVVASREESEQVLQELKNGANFATLAKERSIDPLTAPNGGDAGWVSLTDSSLTDEAKTILSSLELEKNSPPVESGGKYYIYRLSDRKEAEQITFEQAKEDIRREMALAQVESLDAVLERLRQSVGVKNGQMPN</sequence>
<dbReference type="STRING" id="1300222.I532_19542"/>
<dbReference type="PATRIC" id="fig|1300222.3.peg.4104"/>
<evidence type="ECO:0000256" key="1">
    <source>
        <dbReference type="ARBA" id="ARBA00000971"/>
    </source>
</evidence>
<evidence type="ECO:0000256" key="5">
    <source>
        <dbReference type="ARBA" id="ARBA00023235"/>
    </source>
</evidence>
<dbReference type="SUPFAM" id="SSF54534">
    <property type="entry name" value="FKBP-like"/>
    <property type="match status" value="1"/>
</dbReference>
<reference evidence="8 9" key="1">
    <citation type="submission" date="2013-03" db="EMBL/GenBank/DDBJ databases">
        <title>Assembly of a new bacterial strain Brevibacillus borstelensis AK1.</title>
        <authorList>
            <person name="Rajan I."/>
            <person name="PoliReddy D."/>
            <person name="Sugumar T."/>
            <person name="Rathinam K."/>
            <person name="Alqarawi S."/>
            <person name="Khalil A.B."/>
            <person name="Sivakumar N."/>
        </authorList>
    </citation>
    <scope>NUCLEOTIDE SEQUENCE [LARGE SCALE GENOMIC DNA]</scope>
    <source>
        <strain evidence="8 9">AK1</strain>
    </source>
</reference>
<protein>
    <recommendedName>
        <fullName evidence="2">peptidylprolyl isomerase</fullName>
        <ecNumber evidence="2">5.2.1.8</ecNumber>
    </recommendedName>
</protein>
<keyword evidence="5 6" id="KW-0413">Isomerase</keyword>
<dbReference type="Gene3D" id="3.10.50.40">
    <property type="match status" value="1"/>
</dbReference>
<dbReference type="OrthoDB" id="14196at2"/>
<dbReference type="RefSeq" id="WP_003390332.1">
    <property type="nucleotide sequence ID" value="NZ_APBN01000010.1"/>
</dbReference>
<dbReference type="PANTHER" id="PTHR47245:SF1">
    <property type="entry name" value="FOLDASE PROTEIN PRSA"/>
    <property type="match status" value="1"/>
</dbReference>
<accession>M8DCJ7</accession>
<proteinExistence type="predicted"/>
<dbReference type="EC" id="5.2.1.8" evidence="2"/>
<feature type="domain" description="PpiC" evidence="7">
    <location>
        <begin position="159"/>
        <end position="251"/>
    </location>
</feature>
<keyword evidence="4 6" id="KW-0697">Rotamase</keyword>
<dbReference type="Gene3D" id="1.10.4030.10">
    <property type="entry name" value="Porin chaperone SurA, peptide-binding domain"/>
    <property type="match status" value="1"/>
</dbReference>